<dbReference type="EC" id="5.1.99.6" evidence="19"/>
<feature type="domain" description="YjeF C-terminal" evidence="20">
    <location>
        <begin position="231"/>
        <end position="504"/>
    </location>
</feature>
<dbReference type="InterPro" id="IPR036652">
    <property type="entry name" value="YjeF_N_dom_sf"/>
</dbReference>
<feature type="binding site" evidence="17">
    <location>
        <position position="445"/>
    </location>
    <ligand>
        <name>(6S)-NADPHX</name>
        <dbReference type="ChEBI" id="CHEBI:64076"/>
    </ligand>
</feature>
<evidence type="ECO:0000256" key="9">
    <source>
        <dbReference type="ARBA" id="ARBA00022958"/>
    </source>
</evidence>
<dbReference type="Pfam" id="PF01256">
    <property type="entry name" value="Carb_kinase"/>
    <property type="match status" value="1"/>
</dbReference>
<dbReference type="Gene3D" id="3.40.1190.20">
    <property type="match status" value="1"/>
</dbReference>
<dbReference type="InterPro" id="IPR017953">
    <property type="entry name" value="Carbohydrate_kinase_pred_CS"/>
</dbReference>
<evidence type="ECO:0000256" key="6">
    <source>
        <dbReference type="ARBA" id="ARBA00022741"/>
    </source>
</evidence>
<gene>
    <name evidence="17" type="primary">nnrD</name>
    <name evidence="18" type="synonym">nnrE</name>
    <name evidence="22" type="ORF">HQ47_07345</name>
</gene>
<sequence length="507" mass="55354">MKKIFTGAQIAELDRYTMRSESIEHIDLVERAARAFVYEFNRHYMPRRNDVFVFAGRGNNGADALAIARLLLEDSYSVQVILFNTSGSLSPSCEANRQRLLDTPGSHLQEVRDEFTPPVMRHDSVVIDGLFGTGLNRELEGGYAMLIEFINRSEREVVSVDIPSGLYSEENDFGRRLPPIIKATRTFSFEQPKLSFFMAENSRYLGQWQILSIGLSERGKEEIESDYFQTTDFDMARSILARDRFAHKGDFGHALLVSGSRGHMGAACLAAKGALRSGAGLLTVHVPACGEVIMQTALPEVMTESDMESDLISGVPQPDKFDAVGAGPGIGVGAIQEKMLRQLILSMKKPMVLDADALNIIAEHRDLLDLLPSGSILTPHARELERLTTYCDNDYQRLCQARALSANHQVYVVLKGAYTATCMPSGKVVFNSSGNVGMATAGSGDVLTGIITGLLAQGYAPATAAVLGVYLHGLAGDLYAGRYSQQSLLAGDIAEYLGEAYKQLLVH</sequence>
<dbReference type="HAMAP" id="MF_01966">
    <property type="entry name" value="NADHX_epimerase"/>
    <property type="match status" value="1"/>
</dbReference>
<dbReference type="eggNOG" id="COG0062">
    <property type="taxonomic scope" value="Bacteria"/>
</dbReference>
<feature type="domain" description="YjeF N-terminal" evidence="21">
    <location>
        <begin position="10"/>
        <end position="221"/>
    </location>
</feature>
<evidence type="ECO:0000256" key="12">
    <source>
        <dbReference type="ARBA" id="ARBA00023239"/>
    </source>
</evidence>
<dbReference type="HAMAP" id="MF_01965">
    <property type="entry name" value="NADHX_dehydratase"/>
    <property type="match status" value="1"/>
</dbReference>
<dbReference type="STRING" id="28115.HQ47_07345"/>
<evidence type="ECO:0000256" key="2">
    <source>
        <dbReference type="ARBA" id="ARBA00000909"/>
    </source>
</evidence>
<evidence type="ECO:0000256" key="4">
    <source>
        <dbReference type="ARBA" id="ARBA00009524"/>
    </source>
</evidence>
<dbReference type="eggNOG" id="COG0063">
    <property type="taxonomic scope" value="Bacteria"/>
</dbReference>
<evidence type="ECO:0000256" key="17">
    <source>
        <dbReference type="HAMAP-Rule" id="MF_01965"/>
    </source>
</evidence>
<comment type="function">
    <text evidence="14 19">Bifunctional enzyme that catalyzes the epimerization of the S- and R-forms of NAD(P)HX and the dehydration of the S-form of NAD(P)HX at the expense of ADP, which is converted to AMP. This allows the repair of both epimers of NAD(P)HX, a damaged form of NAD(P)H that is a result of enzymatic or heat-dependent hydration.</text>
</comment>
<feature type="binding site" evidence="17">
    <location>
        <begin position="415"/>
        <end position="419"/>
    </location>
    <ligand>
        <name>AMP</name>
        <dbReference type="ChEBI" id="CHEBI:456215"/>
    </ligand>
</feature>
<evidence type="ECO:0000256" key="11">
    <source>
        <dbReference type="ARBA" id="ARBA00023235"/>
    </source>
</evidence>
<feature type="binding site" evidence="17">
    <location>
        <position position="266"/>
    </location>
    <ligand>
        <name>(6S)-NADPHX</name>
        <dbReference type="ChEBI" id="CHEBI:64076"/>
    </ligand>
</feature>
<dbReference type="NCBIfam" id="TIGR00197">
    <property type="entry name" value="yjeF_nterm"/>
    <property type="match status" value="1"/>
</dbReference>
<evidence type="ECO:0000256" key="10">
    <source>
        <dbReference type="ARBA" id="ARBA00023027"/>
    </source>
</evidence>
<feature type="binding site" evidence="18">
    <location>
        <position position="164"/>
    </location>
    <ligand>
        <name>K(+)</name>
        <dbReference type="ChEBI" id="CHEBI:29103"/>
    </ligand>
</feature>
<feature type="binding site" evidence="18">
    <location>
        <begin position="132"/>
        <end position="138"/>
    </location>
    <ligand>
        <name>(6S)-NADPHX</name>
        <dbReference type="ChEBI" id="CHEBI:64076"/>
    </ligand>
</feature>
<dbReference type="GO" id="GO:0052856">
    <property type="term" value="F:NAD(P)HX epimerase activity"/>
    <property type="evidence" value="ECO:0007669"/>
    <property type="project" value="UniProtKB-UniRule"/>
</dbReference>
<evidence type="ECO:0000313" key="22">
    <source>
        <dbReference type="EMBL" id="KGN73291.1"/>
    </source>
</evidence>
<dbReference type="PANTHER" id="PTHR12592">
    <property type="entry name" value="ATP-DEPENDENT (S)-NAD(P)H-HYDRATE DEHYDRATASE FAMILY MEMBER"/>
    <property type="match status" value="1"/>
</dbReference>
<comment type="similarity">
    <text evidence="4 19">In the C-terminal section; belongs to the NnrD/CARKD family.</text>
</comment>
<comment type="similarity">
    <text evidence="17">Belongs to the NnrD/CARKD family.</text>
</comment>
<keyword evidence="5 18" id="KW-0479">Metal-binding</keyword>
<dbReference type="PROSITE" id="PS01050">
    <property type="entry name" value="YJEF_C_2"/>
    <property type="match status" value="1"/>
</dbReference>
<keyword evidence="8 17" id="KW-0521">NADP</keyword>
<dbReference type="Gene3D" id="3.40.50.10260">
    <property type="entry name" value="YjeF N-terminal domain"/>
    <property type="match status" value="1"/>
</dbReference>
<feature type="binding site" evidence="17">
    <location>
        <position position="380"/>
    </location>
    <ligand>
        <name>(6S)-NADPHX</name>
        <dbReference type="ChEBI" id="CHEBI:64076"/>
    </ligand>
</feature>
<evidence type="ECO:0000313" key="23">
    <source>
        <dbReference type="Proteomes" id="UP000030103"/>
    </source>
</evidence>
<dbReference type="SUPFAM" id="SSF53613">
    <property type="entry name" value="Ribokinase-like"/>
    <property type="match status" value="1"/>
</dbReference>
<protein>
    <recommendedName>
        <fullName evidence="19">Bifunctional NAD(P)H-hydrate repair enzyme</fullName>
    </recommendedName>
    <alternativeName>
        <fullName evidence="19">Nicotinamide nucleotide repair protein</fullName>
    </alternativeName>
    <domain>
        <recommendedName>
            <fullName evidence="19">ADP-dependent (S)-NAD(P)H-hydrate dehydratase</fullName>
            <ecNumber evidence="19">4.2.1.136</ecNumber>
        </recommendedName>
        <alternativeName>
            <fullName evidence="19">ADP-dependent NAD(P)HX dehydratase</fullName>
        </alternativeName>
    </domain>
    <domain>
        <recommendedName>
            <fullName evidence="19">NAD(P)H-hydrate epimerase</fullName>
            <ecNumber evidence="19">5.1.99.6</ecNumber>
        </recommendedName>
    </domain>
</protein>
<evidence type="ECO:0000256" key="16">
    <source>
        <dbReference type="ARBA" id="ARBA00049209"/>
    </source>
</evidence>
<comment type="similarity">
    <text evidence="18">Belongs to the NnrE/AIBP family.</text>
</comment>
<keyword evidence="7 17" id="KW-0067">ATP-binding</keyword>
<feature type="binding site" evidence="18">
    <location>
        <position position="60"/>
    </location>
    <ligand>
        <name>K(+)</name>
        <dbReference type="ChEBI" id="CHEBI:29103"/>
    </ligand>
</feature>
<evidence type="ECO:0000256" key="19">
    <source>
        <dbReference type="PIRNR" id="PIRNR017184"/>
    </source>
</evidence>
<feature type="binding site" evidence="18">
    <location>
        <begin position="59"/>
        <end position="63"/>
    </location>
    <ligand>
        <name>(6S)-NADPHX</name>
        <dbReference type="ChEBI" id="CHEBI:64076"/>
    </ligand>
</feature>
<dbReference type="Proteomes" id="UP000030103">
    <property type="component" value="Unassembled WGS sequence"/>
</dbReference>
<feature type="binding site" evidence="18">
    <location>
        <position position="128"/>
    </location>
    <ligand>
        <name>K(+)</name>
        <dbReference type="ChEBI" id="CHEBI:29103"/>
    </ligand>
</feature>
<dbReference type="OrthoDB" id="9806925at2"/>
<evidence type="ECO:0000259" key="21">
    <source>
        <dbReference type="PROSITE" id="PS51385"/>
    </source>
</evidence>
<comment type="function">
    <text evidence="18">Catalyzes the epimerization of the S- and R-forms of NAD(P)HX, a damaged form of NAD(P)H that is a result of enzymatic or heat-dependent hydration. This is a prerequisite for the S-specific NAD(P)H-hydrate dehydratase to allow the repair of both epimers of NAD(P)HX.</text>
</comment>
<evidence type="ECO:0000256" key="8">
    <source>
        <dbReference type="ARBA" id="ARBA00022857"/>
    </source>
</evidence>
<evidence type="ECO:0000256" key="7">
    <source>
        <dbReference type="ARBA" id="ARBA00022840"/>
    </source>
</evidence>
<reference evidence="22 23" key="1">
    <citation type="submission" date="2014-09" db="EMBL/GenBank/DDBJ databases">
        <title>Draft Genome Sequence of Porphyromonas macacae COT-192_OH2859.</title>
        <authorList>
            <person name="Wallis C."/>
            <person name="Deusch O."/>
            <person name="O'Flynn C."/>
            <person name="Davis I."/>
            <person name="Horsfall A."/>
            <person name="Kirkwood N."/>
            <person name="Harris S."/>
            <person name="Eisen J.A."/>
            <person name="Coil D.A."/>
            <person name="Darling A.E."/>
            <person name="Jospin G."/>
            <person name="Alexiev A."/>
        </authorList>
    </citation>
    <scope>NUCLEOTIDE SEQUENCE [LARGE SCALE GENOMIC DNA]</scope>
    <source>
        <strain evidence="23">COT-192 OH2859</strain>
    </source>
</reference>
<evidence type="ECO:0000256" key="18">
    <source>
        <dbReference type="HAMAP-Rule" id="MF_01966"/>
    </source>
</evidence>
<dbReference type="SUPFAM" id="SSF64153">
    <property type="entry name" value="YjeF N-terminal domain-like"/>
    <property type="match status" value="1"/>
</dbReference>
<keyword evidence="11 18" id="KW-0413">Isomerase</keyword>
<evidence type="ECO:0000256" key="1">
    <source>
        <dbReference type="ARBA" id="ARBA00000013"/>
    </source>
</evidence>
<feature type="binding site" evidence="18">
    <location>
        <position position="143"/>
    </location>
    <ligand>
        <name>(6S)-NADPHX</name>
        <dbReference type="ChEBI" id="CHEBI:64076"/>
    </ligand>
</feature>
<keyword evidence="23" id="KW-1185">Reference proteome</keyword>
<feature type="binding site" evidence="17">
    <location>
        <position position="329"/>
    </location>
    <ligand>
        <name>(6S)-NADPHX</name>
        <dbReference type="ChEBI" id="CHEBI:64076"/>
    </ligand>
</feature>
<evidence type="ECO:0000259" key="20">
    <source>
        <dbReference type="PROSITE" id="PS51383"/>
    </source>
</evidence>
<dbReference type="EC" id="4.2.1.136" evidence="19"/>
<evidence type="ECO:0000256" key="3">
    <source>
        <dbReference type="ARBA" id="ARBA00006001"/>
    </source>
</evidence>
<comment type="subunit">
    <text evidence="17">Homotetramer.</text>
</comment>
<keyword evidence="13" id="KW-0511">Multifunctional enzyme</keyword>
<dbReference type="PROSITE" id="PS51385">
    <property type="entry name" value="YJEF_N"/>
    <property type="match status" value="1"/>
</dbReference>
<comment type="catalytic activity">
    <reaction evidence="2 18 19">
        <text>(6R)-NADPHX = (6S)-NADPHX</text>
        <dbReference type="Rhea" id="RHEA:32227"/>
        <dbReference type="ChEBI" id="CHEBI:64076"/>
        <dbReference type="ChEBI" id="CHEBI:64077"/>
        <dbReference type="EC" id="5.1.99.6"/>
    </reaction>
</comment>
<evidence type="ECO:0000256" key="14">
    <source>
        <dbReference type="ARBA" id="ARBA00025153"/>
    </source>
</evidence>
<comment type="catalytic activity">
    <reaction evidence="16 17 19">
        <text>(6S)-NADPHX + ADP = AMP + phosphate + NADPH + H(+)</text>
        <dbReference type="Rhea" id="RHEA:32235"/>
        <dbReference type="ChEBI" id="CHEBI:15378"/>
        <dbReference type="ChEBI" id="CHEBI:43474"/>
        <dbReference type="ChEBI" id="CHEBI:57783"/>
        <dbReference type="ChEBI" id="CHEBI:64076"/>
        <dbReference type="ChEBI" id="CHEBI:456215"/>
        <dbReference type="ChEBI" id="CHEBI:456216"/>
        <dbReference type="EC" id="4.2.1.136"/>
    </reaction>
</comment>
<comment type="cofactor">
    <cofactor evidence="17">
        <name>Mg(2+)</name>
        <dbReference type="ChEBI" id="CHEBI:18420"/>
    </cofactor>
</comment>
<keyword evidence="12 17" id="KW-0456">Lyase</keyword>
<name>A0A0A2E359_9PORP</name>
<evidence type="ECO:0000256" key="13">
    <source>
        <dbReference type="ARBA" id="ARBA00023268"/>
    </source>
</evidence>
<dbReference type="CDD" id="cd01171">
    <property type="entry name" value="YXKO-related"/>
    <property type="match status" value="1"/>
</dbReference>
<proteinExistence type="inferred from homology"/>
<dbReference type="GO" id="GO:0005524">
    <property type="term" value="F:ATP binding"/>
    <property type="evidence" value="ECO:0007669"/>
    <property type="project" value="UniProtKB-UniRule"/>
</dbReference>
<comment type="function">
    <text evidence="17">Catalyzes the dehydration of the S-form of NAD(P)HX at the expense of ADP, which is converted to AMP. Together with NAD(P)HX epimerase, which catalyzes the epimerization of the S- and R-forms, the enzyme allows the repair of both epimers of NAD(P)HX, a damaged form of NAD(P)H that is a result of enzymatic or heat-dependent hydration.</text>
</comment>
<keyword evidence="9 18" id="KW-0630">Potassium</keyword>
<comment type="cofactor">
    <cofactor evidence="18 19">
        <name>K(+)</name>
        <dbReference type="ChEBI" id="CHEBI:29103"/>
    </cofactor>
    <text evidence="18 19">Binds 1 potassium ion per subunit.</text>
</comment>
<comment type="similarity">
    <text evidence="3 19">In the N-terminal section; belongs to the NnrE/AIBP family.</text>
</comment>
<keyword evidence="10 17" id="KW-0520">NAD</keyword>
<dbReference type="AlphaFoldDB" id="A0A0A2E359"/>
<organism evidence="22 23">
    <name type="scientific">Porphyromonas macacae</name>
    <dbReference type="NCBI Taxonomy" id="28115"/>
    <lineage>
        <taxon>Bacteria</taxon>
        <taxon>Pseudomonadati</taxon>
        <taxon>Bacteroidota</taxon>
        <taxon>Bacteroidia</taxon>
        <taxon>Bacteroidales</taxon>
        <taxon>Porphyromonadaceae</taxon>
        <taxon>Porphyromonas</taxon>
    </lineage>
</organism>
<dbReference type="RefSeq" id="WP_036874404.1">
    <property type="nucleotide sequence ID" value="NZ_JRFA01000023.1"/>
</dbReference>
<dbReference type="InterPro" id="IPR030677">
    <property type="entry name" value="Nnr"/>
</dbReference>
<dbReference type="PANTHER" id="PTHR12592:SF0">
    <property type="entry name" value="ATP-DEPENDENT (S)-NAD(P)H-HYDRATE DEHYDRATASE"/>
    <property type="match status" value="1"/>
</dbReference>
<dbReference type="InterPro" id="IPR000631">
    <property type="entry name" value="CARKD"/>
</dbReference>
<comment type="catalytic activity">
    <reaction evidence="15 17 19">
        <text>(6S)-NADHX + ADP = AMP + phosphate + NADH + H(+)</text>
        <dbReference type="Rhea" id="RHEA:32223"/>
        <dbReference type="ChEBI" id="CHEBI:15378"/>
        <dbReference type="ChEBI" id="CHEBI:43474"/>
        <dbReference type="ChEBI" id="CHEBI:57945"/>
        <dbReference type="ChEBI" id="CHEBI:64074"/>
        <dbReference type="ChEBI" id="CHEBI:456215"/>
        <dbReference type="ChEBI" id="CHEBI:456216"/>
        <dbReference type="EC" id="4.2.1.136"/>
    </reaction>
</comment>
<feature type="binding site" evidence="18">
    <location>
        <position position="161"/>
    </location>
    <ligand>
        <name>(6S)-NADPHX</name>
        <dbReference type="ChEBI" id="CHEBI:64076"/>
    </ligand>
</feature>
<comment type="catalytic activity">
    <reaction evidence="1 18 19">
        <text>(6R)-NADHX = (6S)-NADHX</text>
        <dbReference type="Rhea" id="RHEA:32215"/>
        <dbReference type="ChEBI" id="CHEBI:64074"/>
        <dbReference type="ChEBI" id="CHEBI:64075"/>
        <dbReference type="EC" id="5.1.99.6"/>
    </reaction>
</comment>
<dbReference type="GO" id="GO:0046496">
    <property type="term" value="P:nicotinamide nucleotide metabolic process"/>
    <property type="evidence" value="ECO:0007669"/>
    <property type="project" value="UniProtKB-UniRule"/>
</dbReference>
<dbReference type="Pfam" id="PF03853">
    <property type="entry name" value="YjeF_N"/>
    <property type="match status" value="1"/>
</dbReference>
<dbReference type="GO" id="GO:0110051">
    <property type="term" value="P:metabolite repair"/>
    <property type="evidence" value="ECO:0007669"/>
    <property type="project" value="TreeGrafter"/>
</dbReference>
<dbReference type="GO" id="GO:0046872">
    <property type="term" value="F:metal ion binding"/>
    <property type="evidence" value="ECO:0007669"/>
    <property type="project" value="UniProtKB-UniRule"/>
</dbReference>
<evidence type="ECO:0000256" key="5">
    <source>
        <dbReference type="ARBA" id="ARBA00022723"/>
    </source>
</evidence>
<dbReference type="PIRSF" id="PIRSF017184">
    <property type="entry name" value="Nnr"/>
    <property type="match status" value="1"/>
</dbReference>
<accession>A0A0A2E359</accession>
<keyword evidence="6 17" id="KW-0547">Nucleotide-binding</keyword>
<dbReference type="EMBL" id="JRFA01000023">
    <property type="protein sequence ID" value="KGN73291.1"/>
    <property type="molecule type" value="Genomic_DNA"/>
</dbReference>
<dbReference type="InterPro" id="IPR004443">
    <property type="entry name" value="YjeF_N_dom"/>
</dbReference>
<dbReference type="PROSITE" id="PS51383">
    <property type="entry name" value="YJEF_C_3"/>
    <property type="match status" value="1"/>
</dbReference>
<dbReference type="GO" id="GO:0052855">
    <property type="term" value="F:ADP-dependent NAD(P)H-hydrate dehydratase activity"/>
    <property type="evidence" value="ECO:0007669"/>
    <property type="project" value="UniProtKB-UniRule"/>
</dbReference>
<feature type="binding site" evidence="17">
    <location>
        <position position="444"/>
    </location>
    <ligand>
        <name>AMP</name>
        <dbReference type="ChEBI" id="CHEBI:456215"/>
    </ligand>
</feature>
<comment type="caution">
    <text evidence="22">The sequence shown here is derived from an EMBL/GenBank/DDBJ whole genome shotgun (WGS) entry which is preliminary data.</text>
</comment>
<dbReference type="InterPro" id="IPR029056">
    <property type="entry name" value="Ribokinase-like"/>
</dbReference>
<evidence type="ECO:0000256" key="15">
    <source>
        <dbReference type="ARBA" id="ARBA00048238"/>
    </source>
</evidence>
<dbReference type="NCBIfam" id="TIGR00196">
    <property type="entry name" value="yjeF_cterm"/>
    <property type="match status" value="1"/>
</dbReference>